<dbReference type="Gene3D" id="2.60.40.3440">
    <property type="match status" value="6"/>
</dbReference>
<dbReference type="Gene3D" id="2.60.40.10">
    <property type="entry name" value="Immunoglobulins"/>
    <property type="match status" value="5"/>
</dbReference>
<evidence type="ECO:0000256" key="8">
    <source>
        <dbReference type="SAM" id="MobiDB-lite"/>
    </source>
</evidence>
<dbReference type="EMBL" id="FRCA01000001">
    <property type="protein sequence ID" value="SHL29693.1"/>
    <property type="molecule type" value="Genomic_DNA"/>
</dbReference>
<feature type="compositionally biased region" description="Acidic residues" evidence="8">
    <location>
        <begin position="1347"/>
        <end position="1360"/>
    </location>
</feature>
<dbReference type="Gene3D" id="4.10.1080.10">
    <property type="entry name" value="TSP type-3 repeat"/>
    <property type="match status" value="1"/>
</dbReference>
<dbReference type="InterPro" id="IPR041690">
    <property type="entry name" value="Cadherin_5"/>
</dbReference>
<dbReference type="InterPro" id="IPR015919">
    <property type="entry name" value="Cadherin-like_sf"/>
</dbReference>
<sequence>MTSKGTPSVSPTDKPLKKERSALLLRALEPRMLLDAAGAITASKAASDVATDHHDQTPPPAVAPTTDLMRALGMQQAERSAPSDQRTESAHDGGVTTPHDIYFIDAAVEESSELVKDLPPGAEVHILDAHRDGVEQIAEVVGNRKGIDAIHILGHGHEGSLQLGNGILDSASVEAQYRDELAIIKSALSDSADLLIYGCDFAGNEVGRQLADQLAFITGADVAASTDYTGTASKGGDWDLEYQRGDINAAVVLSDDWNHLMAPPSIDLDTGRDGSGSTIIYDKGSVIIGKDISIEDPDNAGIKSMTVTLENAGEGDFLYLSKQQDHIIYTYDPENGTLVLSGSTNAAEYQAALADVRFSTTRGDLASRTITVKAVSNSGGAETNAAVSTINLVDTDGDGVLNNVDIDNDNDGIVNGNEKLVTEDTVDFSASSGQSHTFITSGGSEGVVFDVFTLDNSFNLTINGKAISGEDLQFYTGGGGNQVRFQDGSAYGAIWMMRGSADRPLVRITVDVDGNVKLFGSRTSRGPLEELVVYNGNKISDDNVYKFEKVEWSSTGEDVVVVSQEVIGATYVTGRSYGYKVVDIDEDEDGVGDSLDIDVDNDGITDNVEAQATSDYIAPSGVDKDGDGLDDAYDTNIGDTSAVASVGLIPVDTDSDGLGDYQDGDSDNDGWLDIAERGDGQPDSITDTTDSDGDGLLDIFEGKDINDGYDANDDNVVNGKFNLADSDDDTVDDGSDAVAMNFDFDYRDSRFNIDTDGDRVLDDVDIDDDNDGIIDAVEDSSTKDEIFNITDGLSPGKHSGDAFVEDGFTVGVADTETLDIISSDINVIDHKGDSDKKLVYEYGNAVSITLENESGGYSSDYVSIMADPAVDGSIITIVARDINGKEIFRRQFPDGKTYTIDSSMTLGGAGIHQIFIWGSKGTTAVDQIGFNAARFTQSDSDNDGIEDRLDIDSDNDGITDNVEAQTSNDYIAPSGIDEDGDGLDDAYDAAIGDTSAAASRGLTPVDTDSDGAADYLDEDSDDDGLLDVAERGDGQPDSITDTTDSDGDGLLDIFEGSDARDGYDANDENIQDGSFNLADSDQDMLHGEGKAEPSGIDYDYRDDARIAPPTPVDDTISVTEDTPLIVGPAGGIAANDANVTNGKVVGATIDTDGDGKPDMAFPIDKATDIKDADGKLVGTMTLGADGSYSFVPAANYYGAVPVISYVIKGPGGYGTANIYITVKPVNDTPIAEDDHNTTAEDTPLVVEANEGVLANDADIEGDSLSVVDFSIEGIDGTFEAGETVSIAGIGILTLSADGSYMFVPARNYHGDVPAISYRVSDGDATATATLALTVTSVEDVVTIDDLDDGSDAGSDGEVDEAGLPSGTMANTAGEQYSGNFTISNAEGLEQLTIAGVTISFVELVASADSPLTIGGDYGTLTITGLDLATGVVTYSYVLEHRADHMAGPVADSFTMSLTDGDGDVITHAGSLAITILDDQPTAGNDQQGMTEDASPRGVSGSVLDNDEAGADTTEQPITGVAGGTETPDATGTGQPVDGQYGTLTLNADGSYVYVLDEANAAVDALQKGEILTEVFTYQYTDADGSTATATLTVTIHGANDAPEAQAESLTVAEDNSGTGQVTANDVEGDDLSYRITTPPAHGTVVIEADGSYAYTPDTNYNGKDSFEVTVSDGHGGTTVVKVPVTVTPVNDAPTAANDTASAVEDQTLEVPASEGVLSNDHDLDGDTLVVSGFTIEGMSETFRAGDTAVIDGVGALTLNADGSYTFEPASNYNGPVPDVRYTINDGHGGEASARLLVEVSAQDDSVVIDGLDDGSAGGTDGSVKEAGLADGSDADSGSEQLDGSFNVGPADSLRSMTVGGTTLTIAQLLESAESPIEIAGRHGILTITGYDASSGTLSYQYELTSTVNHARGDVSEVFAIGVTDVDGDTTAKAGRLAFEIIDDTPRPVDDADSVSEGDERAINGSVSDNDVAGADGAEAAVTGVGTDEAATTAGNVGEAITGAYGTLTLNADGSYRYVLDNSNLEVNALQKGEALTDTFTYQTTDADGDAVVATLRITIDGVNDAPEATTETVTVPEDGAATGQVSGTDVEGDDLAYRLDDGPKHGSVVVNEDGSFRYTPDQNFTGEDSFTVVVDDGHGGTTTVTVPITVTPVNDAPSTADDHKTATEDTPLVVDADSGVLANDSDIDGDAMSVTGFTIDGHTYSAGDAAVIDGVGTLTLNADGSYRFVPAENYNGPVPVITYTVSDGHGGEATARLTLDVASVNDNIVVDGLDDGVEDGSDGSVQESALADGSGGGTTRHAGSFTVGPAESLDSVTISGTEISLAELLASGETPVVIEGAHGTLTINGYDAATGKVSYVYTLTSHADHSSEQQPVKDSFVIGVTDADGDVTSNAGTLAMSIVDDAPVAEADSDSVINIPDQPSSTADGNVITGKGGQDPGTSDGSPDTVGADGVVVSGVVSGEGDGVTPVAADVGKQITGKYGTLTLNDDGSYLYEPDLDNEAVKSLTGGSSVTDIFTYQITDADGDTSVATLKIDVSSTPTLMDTTGGVVRESDLAEGSNPDGNADVYNGDFKVVLSEEFPLATLTVGDQTFSLQDLLSFSEDSSSAKIITEHGYIVITGYQQGDNATDTVSYRFVLETPASHGGGPVVDSVDMSLTDEAGNDTSAHAKSLRVAIRDDIGRAVDDTGGITENSTGPIEGSVISNDVKGADGTNSPVTGVGSDEHSATAANVGSAVDGDYGRLTLNADGTYRYVLDNSNSTVNALQEGETLTETFTYQITDADGDVSIATLTLTISGANDDPTASSEPVNTREDAPVDGRIVSEDVDGDELSYELDEGKGPTHGTVVVNEDGTFRYTPDPDFTGEDSFTVVVDDGHGGKTLVEVPVTIEAVNDAPVSADDADSLAEDTTLVVNADEGVLANDSDVDDDSLVVSGFTIDGMSESFDAGDTAVIDGVGELTLNEDGSWTFTPASNYHGPVPVVTYTISDGNGGTDSGSLTLEVTGVDDVVEIDGLNDGDVAGTDGQADEGALDGGSHASDNTETWPGGFNIGPSDSVASLVIGGRELSIDELKASDSTAIIIKGRFGTLTINGYDLATGAVSYEYTLTRHADHGAGDVGESFRIGVTDTDGETRHNAGTLVITILDDAPLADNDSGDVQEDGDNPVSGNVLTNDTGSADGIDISGVARGGETPDAAGIGDVVKGEYGELVLNANGSYSYSLDNSNAKVNALQKGATLTETFTYQVTDADGSTSTATLTLVIHGANDAPTASAEAVTTQEDVPVSGAITTHDVEGDELSFSVVDEPSSGTLVLNDDGTFTYTPDSNTKGADSFRVKVDDGHGGTTIVTVPVKVMPVNDAPVARDDATTTREDTPITVDAESGLLANDRDIEGDELVVRDFSIEGIDGTFSAGDSASIPGVGELTVNTDGSWQFVPADNYHGEVPAISYTVADPSGDTDTGVLKLSVTAVDDVITIDGLNDGSAGTDGLVNEAGLSDGSRPGEAATRHDGTFVVGPDNSLAILTIDGTDISIDELHNSGSTPIRIAGEHGTLVINGYDAQSGTVSYRFTLERAADHSARGVKDVFTVGFTDTDGEVTHNAASLAIAIIDDAPDTVADDDGINEGQTSISGDVSTNDRPGADGAEAAVTGVVAGNEGKPAGNIGRPINGRHGQLIMDADGSYQYVLNNDDPAVDALQEGESITDVFCYKTTDADGDVRLATLTVTIHGDNDDPTASTQDITTSEDAPVEGQITAEDVDGDELTFEVIDGPSKGTVVINDDGTFTYTPTQDSNGNDSFTVLVDDGHGGTTTVTVPVSVLPVNDAPVTSADTASLAEDTALVVEADEGVLANDTDVDDDPLSVTGFEVAGIDGTFTAGETVVIDGVGELTLNADGSYAFVPVPDHHGEVPTITYTVTDGAGATSTGTLDLNVTAVDDRVVIDGLDDGHDVDGGGASDGSVEEASLPEGSHPGHDGRSSSGDMTIHNLDALTSIQIGDTTISRDELIAAGDRPIVIEGRFGTLTLNGFDTQTGKLCYVYELSRSADHTQGAVRDVFALEVTDVDGDVDRHAGHLAIAVLDDAPEAMADAGSVNEDAAGAIQGNVIDNDTAGVDGADIQVTGITGSGGEAEAGLPVEGRFGQLVMNADGSYRYVLDNDHPQVDALQVGESLTEVFTYQVMDADGSLSEATLTLTIHGANDAPEATVIPAEGQQDTPIEGNIPVTDVEGDDVSFTIVTPPQNGSLVINDDGSFIYVPEPGTSGSDSFTVVVDDGHGGTTTVTIPVIVEDINDAPEAHADPVEGKEDRPVDGKVVAEDLDGDSLDFRVPEQPANGSVIIHKDGSYTYIPDSGFTGEDSFVVIVSDGRGGQAEVVVHITIEPGAGHYVPPIAPASPDVVPSGPTAAESSTPSRPVISDSVNELSDLGGLRDITADRAVEQAVDAASDLGGLPELGANGVVLATVNAIDPLRDHAGAKDLWNDRMAGRMVEPGGAQPAMHASNIAGDGRVAVDLAIEASQARLSVGDLVADAQGAVTHMDIRMANGAALPGWINTGTRGDVIIDRVPGAEQISLRVSLDREGGDTRSYRVTLDLNTGEIKVNALNAYPRQASAAMSFADQLAQASSWNGDLAEGLARNDELKQG</sequence>
<evidence type="ECO:0000256" key="5">
    <source>
        <dbReference type="ARBA" id="ARBA00022889"/>
    </source>
</evidence>
<feature type="region of interest" description="Disordered" evidence="8">
    <location>
        <begin position="2274"/>
        <end position="2303"/>
    </location>
</feature>
<feature type="region of interest" description="Disordered" evidence="8">
    <location>
        <begin position="3017"/>
        <end position="3046"/>
    </location>
</feature>
<feature type="region of interest" description="Disordered" evidence="8">
    <location>
        <begin position="1029"/>
        <end position="1050"/>
    </location>
</feature>
<keyword evidence="2" id="KW-0812">Transmembrane</keyword>
<feature type="compositionally biased region" description="Polar residues" evidence="8">
    <location>
        <begin position="1"/>
        <end position="11"/>
    </location>
</feature>
<dbReference type="InterPro" id="IPR013783">
    <property type="entry name" value="Ig-like_fold"/>
</dbReference>
<keyword evidence="5" id="KW-0130">Cell adhesion</keyword>
<dbReference type="InterPro" id="IPR028974">
    <property type="entry name" value="TSP_type-3_rpt"/>
</dbReference>
<dbReference type="SUPFAM" id="SSF103647">
    <property type="entry name" value="TSP type-3 repeat"/>
    <property type="match status" value="1"/>
</dbReference>
<feature type="region of interest" description="Disordered" evidence="8">
    <location>
        <begin position="936"/>
        <end position="985"/>
    </location>
</feature>
<keyword evidence="13" id="KW-1185">Reference proteome</keyword>
<feature type="domain" description="Cadherin" evidence="9">
    <location>
        <begin position="3730"/>
        <end position="3822"/>
    </location>
</feature>
<dbReference type="RefSeq" id="WP_073433087.1">
    <property type="nucleotide sequence ID" value="NZ_BJXU01000091.1"/>
</dbReference>
<dbReference type="Proteomes" id="UP000184123">
    <property type="component" value="Unassembled WGS sequence"/>
</dbReference>
<keyword evidence="7" id="KW-0472">Membrane</keyword>
<dbReference type="InterPro" id="IPR040853">
    <property type="entry name" value="RapA2_cadherin-like"/>
</dbReference>
<dbReference type="GO" id="GO:0007156">
    <property type="term" value="P:homophilic cell adhesion via plasma membrane adhesion molecules"/>
    <property type="evidence" value="ECO:0007669"/>
    <property type="project" value="InterPro"/>
</dbReference>
<gene>
    <name evidence="10" type="ORF">HCU01_23180</name>
    <name evidence="11" type="ORF">SAMN05660971_00110</name>
</gene>
<dbReference type="EMBL" id="BJXU01000091">
    <property type="protein sequence ID" value="GEN24369.1"/>
    <property type="molecule type" value="Genomic_DNA"/>
</dbReference>
<dbReference type="InterPro" id="IPR050971">
    <property type="entry name" value="Cadherin-domain_protein"/>
</dbReference>
<dbReference type="Pfam" id="PF14252">
    <property type="entry name" value="DUF4347"/>
    <property type="match status" value="1"/>
</dbReference>
<dbReference type="Gene3D" id="2.60.40.1200">
    <property type="match status" value="6"/>
</dbReference>
<name>A0A1M6ZH82_9GAMM</name>
<dbReference type="STRING" id="44933.SAMN05660971_00110"/>
<evidence type="ECO:0000259" key="9">
    <source>
        <dbReference type="PROSITE" id="PS50268"/>
    </source>
</evidence>
<evidence type="ECO:0000313" key="10">
    <source>
        <dbReference type="EMBL" id="GEN24369.1"/>
    </source>
</evidence>
<dbReference type="InterPro" id="IPR002126">
    <property type="entry name" value="Cadherin-like_dom"/>
</dbReference>
<reference evidence="11 12" key="1">
    <citation type="submission" date="2016-11" db="EMBL/GenBank/DDBJ databases">
        <authorList>
            <person name="Jaros S."/>
            <person name="Januszkiewicz K."/>
            <person name="Wedrychowicz H."/>
        </authorList>
    </citation>
    <scope>NUCLEOTIDE SEQUENCE [LARGE SCALE GENOMIC DNA]</scope>
    <source>
        <strain evidence="11 12">DSM 4740</strain>
    </source>
</reference>
<dbReference type="SUPFAM" id="SSF49313">
    <property type="entry name" value="Cadherin-like"/>
    <property type="match status" value="1"/>
</dbReference>
<proteinExistence type="predicted"/>
<evidence type="ECO:0000256" key="2">
    <source>
        <dbReference type="ARBA" id="ARBA00022692"/>
    </source>
</evidence>
<accession>A0A1M6ZH82</accession>
<evidence type="ECO:0000256" key="3">
    <source>
        <dbReference type="ARBA" id="ARBA00022737"/>
    </source>
</evidence>
<dbReference type="GO" id="GO:0016020">
    <property type="term" value="C:membrane"/>
    <property type="evidence" value="ECO:0007669"/>
    <property type="project" value="UniProtKB-SubCell"/>
</dbReference>
<keyword evidence="3" id="KW-0677">Repeat</keyword>
<dbReference type="OrthoDB" id="6161951at2"/>
<dbReference type="GO" id="GO:0005911">
    <property type="term" value="C:cell-cell junction"/>
    <property type="evidence" value="ECO:0007669"/>
    <property type="project" value="TreeGrafter"/>
</dbReference>
<evidence type="ECO:0000256" key="4">
    <source>
        <dbReference type="ARBA" id="ARBA00022837"/>
    </source>
</evidence>
<feature type="region of interest" description="Disordered" evidence="8">
    <location>
        <begin position="1479"/>
        <end position="1535"/>
    </location>
</feature>
<dbReference type="Pfam" id="PF17892">
    <property type="entry name" value="Cadherin_5"/>
    <property type="match status" value="5"/>
</dbReference>
<dbReference type="GO" id="GO:0005509">
    <property type="term" value="F:calcium ion binding"/>
    <property type="evidence" value="ECO:0007669"/>
    <property type="project" value="InterPro"/>
</dbReference>
<feature type="region of interest" description="Disordered" evidence="8">
    <location>
        <begin position="2688"/>
        <end position="2712"/>
    </location>
</feature>
<feature type="region of interest" description="Disordered" evidence="8">
    <location>
        <begin position="3151"/>
        <end position="3173"/>
    </location>
</feature>
<evidence type="ECO:0000256" key="6">
    <source>
        <dbReference type="ARBA" id="ARBA00022989"/>
    </source>
</evidence>
<feature type="region of interest" description="Disordered" evidence="8">
    <location>
        <begin position="74"/>
        <end position="96"/>
    </location>
</feature>
<evidence type="ECO:0000256" key="7">
    <source>
        <dbReference type="ARBA" id="ARBA00023136"/>
    </source>
</evidence>
<feature type="region of interest" description="Disordered" evidence="8">
    <location>
        <begin position="1810"/>
        <end position="1843"/>
    </location>
</feature>
<keyword evidence="4" id="KW-0106">Calcium</keyword>
<protein>
    <submittedName>
        <fullName evidence="11">VCBS repeat-containing protein</fullName>
    </submittedName>
</protein>
<dbReference type="Gene3D" id="2.60.40.2810">
    <property type="match status" value="1"/>
</dbReference>
<organism evidence="11 12">
    <name type="scientific">Halomonas cupida</name>
    <dbReference type="NCBI Taxonomy" id="44933"/>
    <lineage>
        <taxon>Bacteria</taxon>
        <taxon>Pseudomonadati</taxon>
        <taxon>Pseudomonadota</taxon>
        <taxon>Gammaproteobacteria</taxon>
        <taxon>Oceanospirillales</taxon>
        <taxon>Halomonadaceae</taxon>
        <taxon>Halomonas</taxon>
    </lineage>
</organism>
<comment type="subcellular location">
    <subcellularLocation>
        <location evidence="1">Membrane</location>
    </subcellularLocation>
</comment>
<feature type="region of interest" description="Disordered" evidence="8">
    <location>
        <begin position="1"/>
        <end position="22"/>
    </location>
</feature>
<dbReference type="PANTHER" id="PTHR24025">
    <property type="entry name" value="DESMOGLEIN FAMILY MEMBER"/>
    <property type="match status" value="1"/>
</dbReference>
<dbReference type="NCBIfam" id="TIGR01965">
    <property type="entry name" value="VCBS_repeat"/>
    <property type="match status" value="12"/>
</dbReference>
<dbReference type="Pfam" id="PF17803">
    <property type="entry name" value="Cadherin_4"/>
    <property type="match status" value="4"/>
</dbReference>
<feature type="compositionally biased region" description="Acidic residues" evidence="8">
    <location>
        <begin position="3153"/>
        <end position="3162"/>
    </location>
</feature>
<dbReference type="NCBIfam" id="NF012211">
    <property type="entry name" value="tand_rpt_95"/>
    <property type="match status" value="14"/>
</dbReference>
<evidence type="ECO:0000256" key="1">
    <source>
        <dbReference type="ARBA" id="ARBA00004370"/>
    </source>
</evidence>
<feature type="region of interest" description="Disordered" evidence="8">
    <location>
        <begin position="1347"/>
        <end position="1370"/>
    </location>
</feature>
<dbReference type="PANTHER" id="PTHR24025:SF23">
    <property type="entry name" value="NEURAL-CADHERIN"/>
    <property type="match status" value="1"/>
</dbReference>
<dbReference type="Pfam" id="PF17963">
    <property type="entry name" value="Big_9"/>
    <property type="match status" value="9"/>
</dbReference>
<dbReference type="PROSITE" id="PS50268">
    <property type="entry name" value="CADHERIN_2"/>
    <property type="match status" value="1"/>
</dbReference>
<dbReference type="Proteomes" id="UP000321726">
    <property type="component" value="Unassembled WGS sequence"/>
</dbReference>
<reference evidence="10 13" key="2">
    <citation type="submission" date="2019-07" db="EMBL/GenBank/DDBJ databases">
        <title>Whole genome shotgun sequence of Halomonas cupida NBRC 102219.</title>
        <authorList>
            <person name="Hosoyama A."/>
            <person name="Uohara A."/>
            <person name="Ohji S."/>
            <person name="Ichikawa N."/>
        </authorList>
    </citation>
    <scope>NUCLEOTIDE SEQUENCE [LARGE SCALE GENOMIC DNA]</scope>
    <source>
        <strain evidence="10 13">NBRC 102219</strain>
    </source>
</reference>
<feature type="region of interest" description="Disordered" evidence="8">
    <location>
        <begin position="3939"/>
        <end position="3977"/>
    </location>
</feature>
<feature type="region of interest" description="Disordered" evidence="8">
    <location>
        <begin position="1947"/>
        <end position="1969"/>
    </location>
</feature>
<feature type="region of interest" description="Disordered" evidence="8">
    <location>
        <begin position="2415"/>
        <end position="2451"/>
    </location>
</feature>
<evidence type="ECO:0000313" key="12">
    <source>
        <dbReference type="Proteomes" id="UP000184123"/>
    </source>
</evidence>
<dbReference type="InterPro" id="IPR025592">
    <property type="entry name" value="DUF4347"/>
</dbReference>
<evidence type="ECO:0000313" key="13">
    <source>
        <dbReference type="Proteomes" id="UP000321726"/>
    </source>
</evidence>
<feature type="compositionally biased region" description="Polar residues" evidence="8">
    <location>
        <begin position="958"/>
        <end position="969"/>
    </location>
</feature>
<evidence type="ECO:0000313" key="11">
    <source>
        <dbReference type="EMBL" id="SHL29693.1"/>
    </source>
</evidence>
<keyword evidence="6" id="KW-1133">Transmembrane helix</keyword>
<dbReference type="InterPro" id="IPR010221">
    <property type="entry name" value="VCBS_dom"/>
</dbReference>
<feature type="compositionally biased region" description="Acidic residues" evidence="8">
    <location>
        <begin position="976"/>
        <end position="985"/>
    </location>
</feature>